<dbReference type="Gene3D" id="3.40.50.300">
    <property type="entry name" value="P-loop containing nucleotide triphosphate hydrolases"/>
    <property type="match status" value="2"/>
</dbReference>
<keyword evidence="12" id="KW-1185">Reference proteome</keyword>
<proteinExistence type="inferred from homology"/>
<dbReference type="GO" id="GO:0016787">
    <property type="term" value="F:hydrolase activity"/>
    <property type="evidence" value="ECO:0007669"/>
    <property type="project" value="UniProtKB-KW"/>
</dbReference>
<accession>A0ABD0XV13</accession>
<reference evidence="11 12" key="1">
    <citation type="submission" date="2024-07" db="EMBL/GenBank/DDBJ databases">
        <title>Chromosome-level genome assembly of the water stick insect Ranatra chinensis (Heteroptera: Nepidae).</title>
        <authorList>
            <person name="Liu X."/>
        </authorList>
    </citation>
    <scope>NUCLEOTIDE SEQUENCE [LARGE SCALE GENOMIC DNA]</scope>
    <source>
        <strain evidence="11">Cailab_2021Rc</strain>
        <tissue evidence="11">Muscle</tissue>
    </source>
</reference>
<dbReference type="Pfam" id="PF00270">
    <property type="entry name" value="DEAD"/>
    <property type="match status" value="1"/>
</dbReference>
<evidence type="ECO:0000256" key="4">
    <source>
        <dbReference type="ARBA" id="ARBA00022840"/>
    </source>
</evidence>
<dbReference type="PROSITE" id="PS51192">
    <property type="entry name" value="HELICASE_ATP_BIND_1"/>
    <property type="match status" value="1"/>
</dbReference>
<keyword evidence="5 7" id="KW-0694">RNA-binding</keyword>
<dbReference type="GO" id="GO:0003723">
    <property type="term" value="F:RNA binding"/>
    <property type="evidence" value="ECO:0007669"/>
    <property type="project" value="UniProtKB-UniRule"/>
</dbReference>
<dbReference type="PROSITE" id="PS51195">
    <property type="entry name" value="Q_MOTIF"/>
    <property type="match status" value="1"/>
</dbReference>
<dbReference type="GO" id="GO:0005524">
    <property type="term" value="F:ATP binding"/>
    <property type="evidence" value="ECO:0007669"/>
    <property type="project" value="UniProtKB-UniRule"/>
</dbReference>
<sequence>EDNGEESDVQPEDLLPWENIFVPKEVARALVEKGFSHPTEIQRLCIPAAIKGRRDLLGAAETGSGKTLAFGIPIIFGIMKNLQSLEKDRDLGFAKGGRRGADRLWALVLAPTRELAIQVKDHIEAAAKYTPVKVAVVVGGMSVEKQSRILTKKRPHIVVATPGRLWELITTGEPHLADAHLVRYLAIDETDRMLEKDHFPELRQLLERINYADQTKGRRQNFVFSATLTFVHDPPDHLKKKVCTGRHVKKLSSEQKLKDIMTLLGIADPKIVDVTKKTGTAAKLTESCIFCPADQKDTYLHYFLERHPGRTLVFCNSVASVRRLTSLLNLLGAKPLPIHANMHQRQRLNNLDRFRSNPRGVLLATDVAARGLDIPDVQHVIHYQVPTTSEGYIHRSGRTARAESEGLTLMLVEPAEVRYYTKICSTLDRAEDLPEFPVDSGGVSRARERVRYAREVDLLEMSVRKTSSSVAWMEKAANDMDMILDDDQL</sequence>
<evidence type="ECO:0000259" key="8">
    <source>
        <dbReference type="PROSITE" id="PS51192"/>
    </source>
</evidence>
<dbReference type="InterPro" id="IPR014014">
    <property type="entry name" value="RNA_helicase_DEAD_Q_motif"/>
</dbReference>
<dbReference type="PROSITE" id="PS51194">
    <property type="entry name" value="HELICASE_CTER"/>
    <property type="match status" value="1"/>
</dbReference>
<dbReference type="InterPro" id="IPR027417">
    <property type="entry name" value="P-loop_NTPase"/>
</dbReference>
<evidence type="ECO:0000256" key="2">
    <source>
        <dbReference type="ARBA" id="ARBA00022801"/>
    </source>
</evidence>
<keyword evidence="2 7" id="KW-0378">Hydrolase</keyword>
<dbReference type="PANTHER" id="PTHR24031">
    <property type="entry name" value="RNA HELICASE"/>
    <property type="match status" value="1"/>
</dbReference>
<dbReference type="InterPro" id="IPR014001">
    <property type="entry name" value="Helicase_ATP-bd"/>
</dbReference>
<dbReference type="InterPro" id="IPR001650">
    <property type="entry name" value="Helicase_C-like"/>
</dbReference>
<dbReference type="EC" id="3.6.4.13" evidence="7"/>
<name>A0ABD0XV13_9HEMI</name>
<dbReference type="EMBL" id="JBFDAA010000020">
    <property type="protein sequence ID" value="KAL1115127.1"/>
    <property type="molecule type" value="Genomic_DNA"/>
</dbReference>
<feature type="domain" description="DEAD-box RNA helicase Q" evidence="10">
    <location>
        <begin position="15"/>
        <end position="43"/>
    </location>
</feature>
<dbReference type="CDD" id="cd18787">
    <property type="entry name" value="SF2_C_DEAD"/>
    <property type="match status" value="1"/>
</dbReference>
<dbReference type="GO" id="GO:0003724">
    <property type="term" value="F:RNA helicase activity"/>
    <property type="evidence" value="ECO:0007669"/>
    <property type="project" value="UniProtKB-EC"/>
</dbReference>
<organism evidence="11 12">
    <name type="scientific">Ranatra chinensis</name>
    <dbReference type="NCBI Taxonomy" id="642074"/>
    <lineage>
        <taxon>Eukaryota</taxon>
        <taxon>Metazoa</taxon>
        <taxon>Ecdysozoa</taxon>
        <taxon>Arthropoda</taxon>
        <taxon>Hexapoda</taxon>
        <taxon>Insecta</taxon>
        <taxon>Pterygota</taxon>
        <taxon>Neoptera</taxon>
        <taxon>Paraneoptera</taxon>
        <taxon>Hemiptera</taxon>
        <taxon>Heteroptera</taxon>
        <taxon>Panheteroptera</taxon>
        <taxon>Nepomorpha</taxon>
        <taxon>Nepidae</taxon>
        <taxon>Ranatrinae</taxon>
        <taxon>Ranatra</taxon>
    </lineage>
</organism>
<dbReference type="Proteomes" id="UP001558652">
    <property type="component" value="Unassembled WGS sequence"/>
</dbReference>
<evidence type="ECO:0000256" key="5">
    <source>
        <dbReference type="ARBA" id="ARBA00022884"/>
    </source>
</evidence>
<dbReference type="CDD" id="cd17946">
    <property type="entry name" value="DEADc_DDX24"/>
    <property type="match status" value="1"/>
</dbReference>
<dbReference type="AlphaFoldDB" id="A0ABD0XV13"/>
<dbReference type="Pfam" id="PF00271">
    <property type="entry name" value="Helicase_C"/>
    <property type="match status" value="1"/>
</dbReference>
<evidence type="ECO:0000256" key="6">
    <source>
        <dbReference type="PROSITE-ProRule" id="PRU00552"/>
    </source>
</evidence>
<evidence type="ECO:0000256" key="3">
    <source>
        <dbReference type="ARBA" id="ARBA00022806"/>
    </source>
</evidence>
<keyword evidence="4 7" id="KW-0067">ATP-binding</keyword>
<feature type="domain" description="Helicase ATP-binding" evidence="8">
    <location>
        <begin position="47"/>
        <end position="229"/>
    </location>
</feature>
<feature type="short sequence motif" description="Q motif" evidence="6">
    <location>
        <begin position="15"/>
        <end position="43"/>
    </location>
</feature>
<feature type="non-terminal residue" evidence="11">
    <location>
        <position position="1"/>
    </location>
</feature>
<evidence type="ECO:0000259" key="10">
    <source>
        <dbReference type="PROSITE" id="PS51195"/>
    </source>
</evidence>
<comment type="similarity">
    <text evidence="7">Belongs to the DEAD box helicase family.</text>
</comment>
<comment type="function">
    <text evidence="7">RNA helicase.</text>
</comment>
<comment type="catalytic activity">
    <reaction evidence="7">
        <text>ATP + H2O = ADP + phosphate + H(+)</text>
        <dbReference type="Rhea" id="RHEA:13065"/>
        <dbReference type="ChEBI" id="CHEBI:15377"/>
        <dbReference type="ChEBI" id="CHEBI:15378"/>
        <dbReference type="ChEBI" id="CHEBI:30616"/>
        <dbReference type="ChEBI" id="CHEBI:43474"/>
        <dbReference type="ChEBI" id="CHEBI:456216"/>
        <dbReference type="EC" id="3.6.4.13"/>
    </reaction>
</comment>
<feature type="domain" description="Helicase C-terminal" evidence="9">
    <location>
        <begin position="295"/>
        <end position="444"/>
    </location>
</feature>
<dbReference type="SMART" id="SM00490">
    <property type="entry name" value="HELICc"/>
    <property type="match status" value="1"/>
</dbReference>
<evidence type="ECO:0000256" key="1">
    <source>
        <dbReference type="ARBA" id="ARBA00022741"/>
    </source>
</evidence>
<comment type="domain">
    <text evidence="7">The Q motif is unique to and characteristic of the DEAD box family of RNA helicases and controls ATP binding and hydrolysis.</text>
</comment>
<evidence type="ECO:0000313" key="12">
    <source>
        <dbReference type="Proteomes" id="UP001558652"/>
    </source>
</evidence>
<evidence type="ECO:0000256" key="7">
    <source>
        <dbReference type="RuleBase" id="RU365068"/>
    </source>
</evidence>
<dbReference type="SUPFAM" id="SSF52540">
    <property type="entry name" value="P-loop containing nucleoside triphosphate hydrolases"/>
    <property type="match status" value="1"/>
</dbReference>
<evidence type="ECO:0000259" key="9">
    <source>
        <dbReference type="PROSITE" id="PS51194"/>
    </source>
</evidence>
<keyword evidence="1 7" id="KW-0547">Nucleotide-binding</keyword>
<comment type="caution">
    <text evidence="11">The sequence shown here is derived from an EMBL/GenBank/DDBJ whole genome shotgun (WGS) entry which is preliminary data.</text>
</comment>
<dbReference type="InterPro" id="IPR011545">
    <property type="entry name" value="DEAD/DEAH_box_helicase_dom"/>
</dbReference>
<keyword evidence="3 7" id="KW-0347">Helicase</keyword>
<gene>
    <name evidence="11" type="ORF">AAG570_007158</name>
</gene>
<dbReference type="SMART" id="SM00487">
    <property type="entry name" value="DEXDc"/>
    <property type="match status" value="1"/>
</dbReference>
<protein>
    <recommendedName>
        <fullName evidence="7">ATP-dependent RNA helicase</fullName>
        <ecNumber evidence="7">3.6.4.13</ecNumber>
    </recommendedName>
</protein>
<evidence type="ECO:0000313" key="11">
    <source>
        <dbReference type="EMBL" id="KAL1115127.1"/>
    </source>
</evidence>